<evidence type="ECO:0000313" key="3">
    <source>
        <dbReference type="Proteomes" id="UP000294829"/>
    </source>
</evidence>
<dbReference type="SUPFAM" id="SSF144064">
    <property type="entry name" value="Heme iron utilization protein-like"/>
    <property type="match status" value="1"/>
</dbReference>
<reference evidence="2 3" key="1">
    <citation type="submission" date="2019-03" db="EMBL/GenBank/DDBJ databases">
        <title>Sapientia aquatica gen. nov., sp. nov., isolated from a crater lake.</title>
        <authorList>
            <person name="Felfoldi T."/>
            <person name="Szabo A."/>
            <person name="Toth E."/>
            <person name="Schumann P."/>
            <person name="Keki Z."/>
            <person name="Marialigeti K."/>
            <person name="Mathe I."/>
        </authorList>
    </citation>
    <scope>NUCLEOTIDE SEQUENCE [LARGE SCALE GENOMIC DNA]</scope>
    <source>
        <strain evidence="2 3">SA-152</strain>
    </source>
</reference>
<sequence>MRQSLTHIREYFAQQRREHKAWHWDIAEQLSISEAELLAAHVGATDASSALSATRLNNNWPAIIASIESLGTVMGLTRTNACVHEVIGAYSNCTYADQIGTISNETMKLRINYAAWCVGFAIVEEFGNRVMRSLQFFAADGRPLHKIYLRADSDLDAFFELIRLHRAEQQATEILIDKTSSALTLTSRTQYRTPAGDNVVEFVRQFERDECMSLLNAAALQAVSLTICVANEGILQSYCGRIHKVVQTGTWLNVLDPTFNIHLREDNIANIQLVQNASAVGCSTYLELLDANEETIARISGAGSSKQTDSSAWRSLLAHVEQGVQPCAS</sequence>
<keyword evidence="3" id="KW-1185">Reference proteome</keyword>
<dbReference type="Pfam" id="PF05171">
    <property type="entry name" value="HemS"/>
    <property type="match status" value="2"/>
</dbReference>
<dbReference type="RefSeq" id="WP_133329173.1">
    <property type="nucleotide sequence ID" value="NZ_SMYL01000006.1"/>
</dbReference>
<dbReference type="InterPro" id="IPR007845">
    <property type="entry name" value="HemS/ChuX_dom"/>
</dbReference>
<feature type="domain" description="Haemin-degrading HemS/ChuX" evidence="1">
    <location>
        <begin position="32"/>
        <end position="162"/>
    </location>
</feature>
<dbReference type="InterPro" id="IPR053733">
    <property type="entry name" value="Heme_Transport_Util_sf"/>
</dbReference>
<dbReference type="Proteomes" id="UP000294829">
    <property type="component" value="Unassembled WGS sequence"/>
</dbReference>
<dbReference type="OrthoDB" id="316630at2"/>
<dbReference type="EMBL" id="SMYL01000006">
    <property type="protein sequence ID" value="TDK65323.1"/>
    <property type="molecule type" value="Genomic_DNA"/>
</dbReference>
<evidence type="ECO:0000259" key="1">
    <source>
        <dbReference type="Pfam" id="PF05171"/>
    </source>
</evidence>
<organism evidence="2 3">
    <name type="scientific">Sapientia aquatica</name>
    <dbReference type="NCBI Taxonomy" id="1549640"/>
    <lineage>
        <taxon>Bacteria</taxon>
        <taxon>Pseudomonadati</taxon>
        <taxon>Pseudomonadota</taxon>
        <taxon>Betaproteobacteria</taxon>
        <taxon>Burkholderiales</taxon>
        <taxon>Oxalobacteraceae</taxon>
        <taxon>Sapientia</taxon>
    </lineage>
</organism>
<feature type="domain" description="Haemin-degrading HemS/ChuX" evidence="1">
    <location>
        <begin position="201"/>
        <end position="318"/>
    </location>
</feature>
<dbReference type="AlphaFoldDB" id="A0A4R5W2E1"/>
<name>A0A4R5W2E1_9BURK</name>
<comment type="caution">
    <text evidence="2">The sequence shown here is derived from an EMBL/GenBank/DDBJ whole genome shotgun (WGS) entry which is preliminary data.</text>
</comment>
<gene>
    <name evidence="2" type="ORF">E2I14_12950</name>
</gene>
<dbReference type="GO" id="GO:0006826">
    <property type="term" value="P:iron ion transport"/>
    <property type="evidence" value="ECO:0007669"/>
    <property type="project" value="InterPro"/>
</dbReference>
<dbReference type="Gene3D" id="3.40.1570.10">
    <property type="entry name" value="HemS/ChuS/ChuX like domains"/>
    <property type="match status" value="2"/>
</dbReference>
<dbReference type="CDD" id="cd16830">
    <property type="entry name" value="HemS-like_N"/>
    <property type="match status" value="1"/>
</dbReference>
<accession>A0A4R5W2E1</accession>
<protein>
    <recommendedName>
        <fullName evidence="1">Haemin-degrading HemS/ChuX domain-containing protein</fullName>
    </recommendedName>
</protein>
<proteinExistence type="predicted"/>
<evidence type="ECO:0000313" key="2">
    <source>
        <dbReference type="EMBL" id="TDK65323.1"/>
    </source>
</evidence>